<name>A0A1D6PTM5_MAIZE</name>
<feature type="compositionally biased region" description="Basic and acidic residues" evidence="1">
    <location>
        <begin position="44"/>
        <end position="62"/>
    </location>
</feature>
<proteinExistence type="predicted"/>
<protein>
    <submittedName>
        <fullName evidence="2">Uncharacterized protein</fullName>
    </submittedName>
</protein>
<reference evidence="2" key="1">
    <citation type="submission" date="2015-12" db="EMBL/GenBank/DDBJ databases">
        <title>Update maize B73 reference genome by single molecule sequencing technologies.</title>
        <authorList>
            <consortium name="Maize Genome Sequencing Project"/>
            <person name="Ware D."/>
        </authorList>
    </citation>
    <scope>NUCLEOTIDE SEQUENCE</scope>
    <source>
        <tissue evidence="2">Seedling</tissue>
    </source>
</reference>
<gene>
    <name evidence="2" type="ORF">ZEAMMB73_Zm00001d049283</name>
</gene>
<dbReference type="AlphaFoldDB" id="A0A1D6PTM5"/>
<dbReference type="EMBL" id="CM000780">
    <property type="protein sequence ID" value="AQK49984.1"/>
    <property type="molecule type" value="Genomic_DNA"/>
</dbReference>
<feature type="region of interest" description="Disordered" evidence="1">
    <location>
        <begin position="106"/>
        <end position="170"/>
    </location>
</feature>
<evidence type="ECO:0000256" key="1">
    <source>
        <dbReference type="SAM" id="MobiDB-lite"/>
    </source>
</evidence>
<feature type="compositionally biased region" description="Basic and acidic residues" evidence="1">
    <location>
        <begin position="70"/>
        <end position="82"/>
    </location>
</feature>
<dbReference type="InParanoid" id="A0A1D6PTM5"/>
<feature type="compositionally biased region" description="Polar residues" evidence="1">
    <location>
        <begin position="156"/>
        <end position="166"/>
    </location>
</feature>
<feature type="region of interest" description="Disordered" evidence="1">
    <location>
        <begin position="1"/>
        <end position="85"/>
    </location>
</feature>
<evidence type="ECO:0000313" key="2">
    <source>
        <dbReference type="EMBL" id="AQK49984.1"/>
    </source>
</evidence>
<organism evidence="2">
    <name type="scientific">Zea mays</name>
    <name type="common">Maize</name>
    <dbReference type="NCBI Taxonomy" id="4577"/>
    <lineage>
        <taxon>Eukaryota</taxon>
        <taxon>Viridiplantae</taxon>
        <taxon>Streptophyta</taxon>
        <taxon>Embryophyta</taxon>
        <taxon>Tracheophyta</taxon>
        <taxon>Spermatophyta</taxon>
        <taxon>Magnoliopsida</taxon>
        <taxon>Liliopsida</taxon>
        <taxon>Poales</taxon>
        <taxon>Poaceae</taxon>
        <taxon>PACMAD clade</taxon>
        <taxon>Panicoideae</taxon>
        <taxon>Andropogonodae</taxon>
        <taxon>Andropogoneae</taxon>
        <taxon>Tripsacinae</taxon>
        <taxon>Zea</taxon>
    </lineage>
</organism>
<sequence length="193" mass="20459">MDEQSEVVGHASAGESEYGGAGESEDRGSEVGGGDQCSQLYASREIDRGGKDRERDWGERRRSVAAANVEGEHEIGGRESRLSARRWKGGAVSTCAMALHPRLAPVGEFGAGGERGGPEGREASMASVQRVGEQGRRASQTPDREGIATTVDGSDESATTRDQNGGRTVHRVGVDAYDPLLRSSRDCISVLRS</sequence>
<accession>A0A1D6PTM5</accession>